<protein>
    <submittedName>
        <fullName evidence="2">STY4534 family ICE replication protein</fullName>
    </submittedName>
</protein>
<organism evidence="2 3">
    <name type="scientific">Serratia fonticola</name>
    <dbReference type="NCBI Taxonomy" id="47917"/>
    <lineage>
        <taxon>Bacteria</taxon>
        <taxon>Pseudomonadati</taxon>
        <taxon>Pseudomonadota</taxon>
        <taxon>Gammaproteobacteria</taxon>
        <taxon>Enterobacterales</taxon>
        <taxon>Yersiniaceae</taxon>
        <taxon>Serratia</taxon>
    </lineage>
</organism>
<dbReference type="RefSeq" id="WP_309048716.1">
    <property type="nucleotide sequence ID" value="NZ_JAVIGA010000066.1"/>
</dbReference>
<comment type="caution">
    <text evidence="2">The sequence shown here is derived from an EMBL/GenBank/DDBJ whole genome shotgun (WGS) entry which is preliminary data.</text>
</comment>
<dbReference type="InterPro" id="IPR021960">
    <property type="entry name" value="DUF3577"/>
</dbReference>
<dbReference type="EMBL" id="JAVIGA010000066">
    <property type="protein sequence ID" value="MDQ9130387.1"/>
    <property type="molecule type" value="Genomic_DNA"/>
</dbReference>
<proteinExistence type="predicted"/>
<dbReference type="AlphaFoldDB" id="A0AAJ2DAJ0"/>
<evidence type="ECO:0000313" key="2">
    <source>
        <dbReference type="EMBL" id="MDQ9130387.1"/>
    </source>
</evidence>
<accession>A0AAJ2DAJ0</accession>
<feature type="compositionally biased region" description="Polar residues" evidence="1">
    <location>
        <begin position="146"/>
        <end position="155"/>
    </location>
</feature>
<gene>
    <name evidence="2" type="ORF">RDT67_28720</name>
</gene>
<dbReference type="Proteomes" id="UP001224622">
    <property type="component" value="Unassembled WGS sequence"/>
</dbReference>
<dbReference type="NCBIfam" id="NF040584">
    <property type="entry name" value="STY4534_fam"/>
    <property type="match status" value="1"/>
</dbReference>
<sequence>MTASNASFFNLHINGLGYLNNIRDIEGRNSGSMLCCTLNALSGPTDKPEYTRFDIVVTGKEAKDLVKRCRKAVTENKKVLMGFRLSNLSHEIFTLAKGDHAGEQRVSLKARLIKVDWIKIGTEMVHQSEKSAEPASTPVPEEAPQPAQSWSNDQF</sequence>
<feature type="region of interest" description="Disordered" evidence="1">
    <location>
        <begin position="127"/>
        <end position="155"/>
    </location>
</feature>
<reference evidence="2" key="1">
    <citation type="submission" date="2023-08" db="EMBL/GenBank/DDBJ databases">
        <title>The Comparative Genomic Analysis of Yersiniaceae from Polar Regions.</title>
        <authorList>
            <person name="Goncharov A."/>
            <person name="Aslanov B."/>
            <person name="Kolodzhieva V."/>
            <person name="Azarov D."/>
            <person name="Mochov A."/>
            <person name="Lebedeva E."/>
        </authorList>
    </citation>
    <scope>NUCLEOTIDE SEQUENCE</scope>
    <source>
        <strain evidence="2">Vf</strain>
    </source>
</reference>
<name>A0AAJ2DAJ0_SERFO</name>
<dbReference type="Pfam" id="PF12101">
    <property type="entry name" value="DUF3577"/>
    <property type="match status" value="1"/>
</dbReference>
<evidence type="ECO:0000256" key="1">
    <source>
        <dbReference type="SAM" id="MobiDB-lite"/>
    </source>
</evidence>
<evidence type="ECO:0000313" key="3">
    <source>
        <dbReference type="Proteomes" id="UP001224622"/>
    </source>
</evidence>